<dbReference type="InterPro" id="IPR006311">
    <property type="entry name" value="TAT_signal"/>
</dbReference>
<dbReference type="InterPro" id="IPR012910">
    <property type="entry name" value="Plug_dom"/>
</dbReference>
<evidence type="ECO:0000256" key="3">
    <source>
        <dbReference type="ARBA" id="ARBA00022452"/>
    </source>
</evidence>
<evidence type="ECO:0000256" key="5">
    <source>
        <dbReference type="ARBA" id="ARBA00022692"/>
    </source>
</evidence>
<keyword evidence="5 11" id="KW-0812">Transmembrane</keyword>
<dbReference type="Proteomes" id="UP001595713">
    <property type="component" value="Unassembled WGS sequence"/>
</dbReference>
<keyword evidence="4" id="KW-0410">Iron transport</keyword>
<protein>
    <submittedName>
        <fullName evidence="16">TonB-dependent receptor</fullName>
    </submittedName>
</protein>
<keyword evidence="3 11" id="KW-1134">Transmembrane beta strand</keyword>
<comment type="caution">
    <text evidence="16">The sequence shown here is derived from an EMBL/GenBank/DDBJ whole genome shotgun (WGS) entry which is preliminary data.</text>
</comment>
<evidence type="ECO:0000256" key="9">
    <source>
        <dbReference type="ARBA" id="ARBA00023136"/>
    </source>
</evidence>
<dbReference type="PROSITE" id="PS51318">
    <property type="entry name" value="TAT"/>
    <property type="match status" value="1"/>
</dbReference>
<comment type="similarity">
    <text evidence="11 12">Belongs to the TonB-dependent receptor family.</text>
</comment>
<evidence type="ECO:0000256" key="7">
    <source>
        <dbReference type="ARBA" id="ARBA00023065"/>
    </source>
</evidence>
<feature type="chain" id="PRO_5046752361" evidence="13">
    <location>
        <begin position="28"/>
        <end position="750"/>
    </location>
</feature>
<evidence type="ECO:0000256" key="12">
    <source>
        <dbReference type="RuleBase" id="RU003357"/>
    </source>
</evidence>
<dbReference type="SUPFAM" id="SSF56935">
    <property type="entry name" value="Porins"/>
    <property type="match status" value="1"/>
</dbReference>
<evidence type="ECO:0000256" key="10">
    <source>
        <dbReference type="ARBA" id="ARBA00023237"/>
    </source>
</evidence>
<keyword evidence="10 11" id="KW-0998">Cell outer membrane</keyword>
<keyword evidence="2 11" id="KW-0813">Transport</keyword>
<dbReference type="RefSeq" id="WP_261293187.1">
    <property type="nucleotide sequence ID" value="NZ_JANQBK010000003.1"/>
</dbReference>
<evidence type="ECO:0000259" key="14">
    <source>
        <dbReference type="Pfam" id="PF00593"/>
    </source>
</evidence>
<dbReference type="InterPro" id="IPR000531">
    <property type="entry name" value="Beta-barrel_TonB"/>
</dbReference>
<evidence type="ECO:0000313" key="16">
    <source>
        <dbReference type="EMBL" id="MFC3579932.1"/>
    </source>
</evidence>
<dbReference type="PANTHER" id="PTHR32552">
    <property type="entry name" value="FERRICHROME IRON RECEPTOR-RELATED"/>
    <property type="match status" value="1"/>
</dbReference>
<keyword evidence="13" id="KW-0732">Signal</keyword>
<dbReference type="Pfam" id="PF07715">
    <property type="entry name" value="Plug"/>
    <property type="match status" value="1"/>
</dbReference>
<evidence type="ECO:0000313" key="17">
    <source>
        <dbReference type="Proteomes" id="UP001595713"/>
    </source>
</evidence>
<dbReference type="PROSITE" id="PS52016">
    <property type="entry name" value="TONB_DEPENDENT_REC_3"/>
    <property type="match status" value="1"/>
</dbReference>
<evidence type="ECO:0000256" key="2">
    <source>
        <dbReference type="ARBA" id="ARBA00022448"/>
    </source>
</evidence>
<evidence type="ECO:0000256" key="13">
    <source>
        <dbReference type="SAM" id="SignalP"/>
    </source>
</evidence>
<keyword evidence="9 11" id="KW-0472">Membrane</keyword>
<dbReference type="InterPro" id="IPR039426">
    <property type="entry name" value="TonB-dep_rcpt-like"/>
</dbReference>
<evidence type="ECO:0000256" key="6">
    <source>
        <dbReference type="ARBA" id="ARBA00023004"/>
    </source>
</evidence>
<evidence type="ECO:0000256" key="4">
    <source>
        <dbReference type="ARBA" id="ARBA00022496"/>
    </source>
</evidence>
<name>A0ABV7SSL9_9SPHN</name>
<dbReference type="Pfam" id="PF00593">
    <property type="entry name" value="TonB_dep_Rec_b-barrel"/>
    <property type="match status" value="1"/>
</dbReference>
<proteinExistence type="inferred from homology"/>
<evidence type="ECO:0000256" key="8">
    <source>
        <dbReference type="ARBA" id="ARBA00023077"/>
    </source>
</evidence>
<evidence type="ECO:0000256" key="11">
    <source>
        <dbReference type="PROSITE-ProRule" id="PRU01360"/>
    </source>
</evidence>
<keyword evidence="7" id="KW-0406">Ion transport</keyword>
<accession>A0ABV7SSL9</accession>
<sequence length="750" mass="79540">MSGFRHFTRRALLTGAACALLIPVAAAAQDASEAQATPTSDTSDSADIVVTALKRSERLQDVPASVSVVSATDLTKQGVVRFSDYATRVPGLSLTSVRTGQSQVTLRGITTGAAQSASSTGYYIDEAPIGSVNAYAGGSTTTPDLDPSDLSQIEVLKGPQGTLYGAGAVGGLLKFVTASPSFSELGGRISGGVTDVAHGAMGYAGRGVINIPLVTDQLTVHVSGFYRRDAGYIDNVNARIGRDDINRATVRGGRAVLAMKLGPDVRLDLSAIGQDTKTRGLNTVDVDAVTLQPLFGRLTQNRNVVEGGFTKFRLYNATLRADLGVIDLVSSTTYQHTAFSQVTDVTRSFGALLGGLFGIPALGVRSTQNTRTERWSEEARANAEGIANGLLDLQAGFYWTHERDSNRIPSFDPFLTTSGAALPLPNIVTAAILSKYEEYSLFGNATLHLGDKFDVLGGVRYSHDKQDYFQDYSGLIIGARRINTGKEKADIATYLVSPRYKLSDNAMVYGRVASGYRPGGPNAVPPPSVFVAPDTFAPDRLTQYEIGFKGQTADRTLSIDAALFYTNWKDIQIQTSAAGFNFFVNGGKARSQGAEATIRYRPVADLNFGLNAGYTDAKLVSAAPAAGGVDGDRLPYVPRLAGSFTADYDIPLGATMKANIGGSVNYIGNRRSDYSQKFAKRLDAYTTVDLRAGFGDGAWSLSAFARNLTDKQAINVVAPAGLAPSNTAGQVYGASFIQPRTIGVEAALRF</sequence>
<keyword evidence="16" id="KW-0675">Receptor</keyword>
<comment type="subcellular location">
    <subcellularLocation>
        <location evidence="1 11">Cell outer membrane</location>
        <topology evidence="1 11">Multi-pass membrane protein</topology>
    </subcellularLocation>
</comment>
<reference evidence="17" key="1">
    <citation type="journal article" date="2019" name="Int. J. Syst. Evol. Microbiol.">
        <title>The Global Catalogue of Microorganisms (GCM) 10K type strain sequencing project: providing services to taxonomists for standard genome sequencing and annotation.</title>
        <authorList>
            <consortium name="The Broad Institute Genomics Platform"/>
            <consortium name="The Broad Institute Genome Sequencing Center for Infectious Disease"/>
            <person name="Wu L."/>
            <person name="Ma J."/>
        </authorList>
    </citation>
    <scope>NUCLEOTIDE SEQUENCE [LARGE SCALE GENOMIC DNA]</scope>
    <source>
        <strain evidence="17">KCTC 42739</strain>
    </source>
</reference>
<keyword evidence="8 12" id="KW-0798">TonB box</keyword>
<feature type="signal peptide" evidence="13">
    <location>
        <begin position="1"/>
        <end position="27"/>
    </location>
</feature>
<evidence type="ECO:0000256" key="1">
    <source>
        <dbReference type="ARBA" id="ARBA00004571"/>
    </source>
</evidence>
<keyword evidence="6" id="KW-0408">Iron</keyword>
<feature type="domain" description="TonB-dependent receptor plug" evidence="15">
    <location>
        <begin position="59"/>
        <end position="171"/>
    </location>
</feature>
<dbReference type="EMBL" id="JBHRXP010000002">
    <property type="protein sequence ID" value="MFC3579932.1"/>
    <property type="molecule type" value="Genomic_DNA"/>
</dbReference>
<gene>
    <name evidence="16" type="ORF">ACFONA_07095</name>
</gene>
<keyword evidence="17" id="KW-1185">Reference proteome</keyword>
<dbReference type="PANTHER" id="PTHR32552:SF81">
    <property type="entry name" value="TONB-DEPENDENT OUTER MEMBRANE RECEPTOR"/>
    <property type="match status" value="1"/>
</dbReference>
<dbReference type="Gene3D" id="2.40.170.20">
    <property type="entry name" value="TonB-dependent receptor, beta-barrel domain"/>
    <property type="match status" value="1"/>
</dbReference>
<organism evidence="16 17">
    <name type="scientific">Sphingomonas hylomeconis</name>
    <dbReference type="NCBI Taxonomy" id="1395958"/>
    <lineage>
        <taxon>Bacteria</taxon>
        <taxon>Pseudomonadati</taxon>
        <taxon>Pseudomonadota</taxon>
        <taxon>Alphaproteobacteria</taxon>
        <taxon>Sphingomonadales</taxon>
        <taxon>Sphingomonadaceae</taxon>
        <taxon>Sphingomonas</taxon>
    </lineage>
</organism>
<evidence type="ECO:0000259" key="15">
    <source>
        <dbReference type="Pfam" id="PF07715"/>
    </source>
</evidence>
<dbReference type="CDD" id="cd01347">
    <property type="entry name" value="ligand_gated_channel"/>
    <property type="match status" value="1"/>
</dbReference>
<feature type="domain" description="TonB-dependent receptor-like beta-barrel" evidence="14">
    <location>
        <begin position="296"/>
        <end position="708"/>
    </location>
</feature>
<dbReference type="InterPro" id="IPR036942">
    <property type="entry name" value="Beta-barrel_TonB_sf"/>
</dbReference>